<dbReference type="EMBL" id="CP036164">
    <property type="protein sequence ID" value="QBF45092.1"/>
    <property type="molecule type" value="Genomic_DNA"/>
</dbReference>
<dbReference type="Proteomes" id="UP000290408">
    <property type="component" value="Chromosome"/>
</dbReference>
<comment type="similarity">
    <text evidence="5">Belongs to the L2HGDH family.</text>
</comment>
<dbReference type="SUPFAM" id="SSF51905">
    <property type="entry name" value="FAD/NAD(P)-binding domain"/>
    <property type="match status" value="1"/>
</dbReference>
<accession>A0A4P6MR67</accession>
<reference evidence="7 8" key="1">
    <citation type="submission" date="2019-02" db="EMBL/GenBank/DDBJ databases">
        <title>Genomic data mining of an Antarctic deep-sea actinobacterium, Janibacterlimosus P3-3-X1.</title>
        <authorList>
            <person name="Liao L."/>
            <person name="Chen B."/>
        </authorList>
    </citation>
    <scope>NUCLEOTIDE SEQUENCE [LARGE SCALE GENOMIC DNA]</scope>
    <source>
        <strain evidence="7 8">P3-3-X1</strain>
    </source>
</reference>
<dbReference type="Gene3D" id="3.30.9.10">
    <property type="entry name" value="D-Amino Acid Oxidase, subunit A, domain 2"/>
    <property type="match status" value="1"/>
</dbReference>
<evidence type="ECO:0000256" key="4">
    <source>
        <dbReference type="ARBA" id="ARBA00023002"/>
    </source>
</evidence>
<name>A0A4P6MR67_9MICO</name>
<gene>
    <name evidence="7" type="primary">lhgO</name>
    <name evidence="7" type="ORF">EXU32_01705</name>
</gene>
<dbReference type="PANTHER" id="PTHR43104:SF2">
    <property type="entry name" value="L-2-HYDROXYGLUTARATE DEHYDROGENASE, MITOCHONDRIAL"/>
    <property type="match status" value="1"/>
</dbReference>
<dbReference type="RefSeq" id="WP_130628337.1">
    <property type="nucleotide sequence ID" value="NZ_CP036164.1"/>
</dbReference>
<evidence type="ECO:0000259" key="6">
    <source>
        <dbReference type="Pfam" id="PF01266"/>
    </source>
</evidence>
<evidence type="ECO:0000313" key="7">
    <source>
        <dbReference type="EMBL" id="QBF45092.1"/>
    </source>
</evidence>
<keyword evidence="3" id="KW-0274">FAD</keyword>
<keyword evidence="4 7" id="KW-0560">Oxidoreductase</keyword>
<evidence type="ECO:0000256" key="5">
    <source>
        <dbReference type="ARBA" id="ARBA00037941"/>
    </source>
</evidence>
<protein>
    <submittedName>
        <fullName evidence="7">L-2-hydroxyglutarate oxidase</fullName>
        <ecNumber evidence="7">1.1.3.-</ecNumber>
    </submittedName>
</protein>
<dbReference type="KEGG" id="jli:EXU32_01705"/>
<dbReference type="InterPro" id="IPR036188">
    <property type="entry name" value="FAD/NAD-bd_sf"/>
</dbReference>
<dbReference type="AlphaFoldDB" id="A0A4P6MR67"/>
<dbReference type="OrthoDB" id="9801699at2"/>
<evidence type="ECO:0000313" key="8">
    <source>
        <dbReference type="Proteomes" id="UP000290408"/>
    </source>
</evidence>
<dbReference type="PANTHER" id="PTHR43104">
    <property type="entry name" value="L-2-HYDROXYGLUTARATE DEHYDROGENASE, MITOCHONDRIAL"/>
    <property type="match status" value="1"/>
</dbReference>
<dbReference type="EC" id="1.1.3.-" evidence="7"/>
<dbReference type="GO" id="GO:0047545">
    <property type="term" value="F:(S)-2-hydroxyglutarate dehydrogenase activity"/>
    <property type="evidence" value="ECO:0007669"/>
    <property type="project" value="TreeGrafter"/>
</dbReference>
<dbReference type="InterPro" id="IPR006076">
    <property type="entry name" value="FAD-dep_OxRdtase"/>
</dbReference>
<dbReference type="Gene3D" id="3.50.50.60">
    <property type="entry name" value="FAD/NAD(P)-binding domain"/>
    <property type="match status" value="1"/>
</dbReference>
<dbReference type="NCBIfam" id="NF008726">
    <property type="entry name" value="PRK11728.1"/>
    <property type="match status" value="1"/>
</dbReference>
<sequence length="404" mass="42650">MTLRVAVIGGGIIGTAVARLLAREHDATVTLLDKEGHLAGHQTGHNSGVVHAGLYYEPGSMKATLCRRGVGLLREFVDEHDIAYDECGKVVVALDEVQAGRLDALHARAVANGVPGARLVDRDGLHDIEPGATGVRALHSPTTAIVDYPAVTRALGAQLTDAGGEVRLGHEVTGIADRGTGVCVETMAKGASDGGEYDLVIACGGLQSDRLAAMVGESRSPRIVPFYGDYFVLPREQRAAVRGMVYPVPDPRYPFLGVHVTPRVDGVLTLGPNAFLSLGRESYGRRAPVPADVLDVVGFSGFWRFAAANLPAAVRESRTALSSRQFVAEARKYVPGLDTSGAVRGTRGVRAQAMGEDGRLVDDFVITGTDRVVLVRNAPSPGATSALAIAEHVVAEAMARRSRR</sequence>
<evidence type="ECO:0000256" key="2">
    <source>
        <dbReference type="ARBA" id="ARBA00022630"/>
    </source>
</evidence>
<keyword evidence="8" id="KW-1185">Reference proteome</keyword>
<organism evidence="7 8">
    <name type="scientific">Janibacter limosus</name>
    <dbReference type="NCBI Taxonomy" id="53458"/>
    <lineage>
        <taxon>Bacteria</taxon>
        <taxon>Bacillati</taxon>
        <taxon>Actinomycetota</taxon>
        <taxon>Actinomycetes</taxon>
        <taxon>Micrococcales</taxon>
        <taxon>Intrasporangiaceae</taxon>
        <taxon>Janibacter</taxon>
    </lineage>
</organism>
<keyword evidence="2" id="KW-0285">Flavoprotein</keyword>
<feature type="domain" description="FAD dependent oxidoreductase" evidence="6">
    <location>
        <begin position="4"/>
        <end position="394"/>
    </location>
</feature>
<comment type="cofactor">
    <cofactor evidence="1">
        <name>FAD</name>
        <dbReference type="ChEBI" id="CHEBI:57692"/>
    </cofactor>
</comment>
<evidence type="ECO:0000256" key="1">
    <source>
        <dbReference type="ARBA" id="ARBA00001974"/>
    </source>
</evidence>
<dbReference type="Pfam" id="PF01266">
    <property type="entry name" value="DAO"/>
    <property type="match status" value="1"/>
</dbReference>
<evidence type="ECO:0000256" key="3">
    <source>
        <dbReference type="ARBA" id="ARBA00022827"/>
    </source>
</evidence>
<proteinExistence type="inferred from homology"/>